<evidence type="ECO:0000313" key="11">
    <source>
        <dbReference type="EMBL" id="QCT02310.1"/>
    </source>
</evidence>
<feature type="active site" description="Proton donor/acceptor" evidence="9">
    <location>
        <position position="135"/>
    </location>
</feature>
<dbReference type="PROSITE" id="PS52029">
    <property type="entry name" value="LD_TPASE"/>
    <property type="match status" value="1"/>
</dbReference>
<keyword evidence="3" id="KW-0808">Transferase</keyword>
<keyword evidence="4" id="KW-0378">Hydrolase</keyword>
<keyword evidence="6 9" id="KW-0573">Peptidoglycan synthesis</keyword>
<protein>
    <submittedName>
        <fullName evidence="11">ErfK/YbiS/YcfS/YnhG family protein</fullName>
    </submittedName>
</protein>
<dbReference type="InterPro" id="IPR050979">
    <property type="entry name" value="LD-transpeptidase"/>
</dbReference>
<dbReference type="GO" id="GO:0008360">
    <property type="term" value="P:regulation of cell shape"/>
    <property type="evidence" value="ECO:0007669"/>
    <property type="project" value="UniProtKB-UniRule"/>
</dbReference>
<dbReference type="Proteomes" id="UP000300879">
    <property type="component" value="Chromosome"/>
</dbReference>
<dbReference type="RefSeq" id="WP_138225362.1">
    <property type="nucleotide sequence ID" value="NZ_CP040396.1"/>
</dbReference>
<dbReference type="Pfam" id="PF03734">
    <property type="entry name" value="YkuD"/>
    <property type="match status" value="1"/>
</dbReference>
<gene>
    <name evidence="11" type="ORF">E6C60_1594</name>
</gene>
<evidence type="ECO:0000256" key="6">
    <source>
        <dbReference type="ARBA" id="ARBA00022984"/>
    </source>
</evidence>
<dbReference type="InterPro" id="IPR005490">
    <property type="entry name" value="LD_TPept_cat_dom"/>
</dbReference>
<evidence type="ECO:0000256" key="2">
    <source>
        <dbReference type="ARBA" id="ARBA00005992"/>
    </source>
</evidence>
<dbReference type="UniPathway" id="UPA00219"/>
<comment type="pathway">
    <text evidence="1 9">Cell wall biogenesis; peptidoglycan biosynthesis.</text>
</comment>
<dbReference type="EMBL" id="CP040396">
    <property type="protein sequence ID" value="QCT02310.1"/>
    <property type="molecule type" value="Genomic_DNA"/>
</dbReference>
<organism evidence="11 12">
    <name type="scientific">Paenibacillus algicola</name>
    <dbReference type="NCBI Taxonomy" id="2565926"/>
    <lineage>
        <taxon>Bacteria</taxon>
        <taxon>Bacillati</taxon>
        <taxon>Bacillota</taxon>
        <taxon>Bacilli</taxon>
        <taxon>Bacillales</taxon>
        <taxon>Paenibacillaceae</taxon>
        <taxon>Paenibacillus</taxon>
    </lineage>
</organism>
<evidence type="ECO:0000259" key="10">
    <source>
        <dbReference type="PROSITE" id="PS52029"/>
    </source>
</evidence>
<dbReference type="KEGG" id="palo:E6C60_1594"/>
<reference evidence="11 12" key="1">
    <citation type="submission" date="2019-05" db="EMBL/GenBank/DDBJ databases">
        <authorList>
            <person name="Chen C."/>
        </authorList>
    </citation>
    <scope>NUCLEOTIDE SEQUENCE [LARGE SCALE GENOMIC DNA]</scope>
    <source>
        <strain evidence="11 12">HB172198</strain>
    </source>
</reference>
<evidence type="ECO:0000256" key="9">
    <source>
        <dbReference type="PROSITE-ProRule" id="PRU01373"/>
    </source>
</evidence>
<proteinExistence type="inferred from homology"/>
<keyword evidence="5 9" id="KW-0133">Cell shape</keyword>
<dbReference type="OrthoDB" id="9787225at2"/>
<dbReference type="CDD" id="cd16913">
    <property type="entry name" value="YkuD_like"/>
    <property type="match status" value="1"/>
</dbReference>
<dbReference type="InterPro" id="IPR038063">
    <property type="entry name" value="Transpep_catalytic_dom"/>
</dbReference>
<dbReference type="AlphaFoldDB" id="A0A4P8XKZ3"/>
<dbReference type="GO" id="GO:0005576">
    <property type="term" value="C:extracellular region"/>
    <property type="evidence" value="ECO:0007669"/>
    <property type="project" value="TreeGrafter"/>
</dbReference>
<feature type="domain" description="L,D-TPase catalytic" evidence="10">
    <location>
        <begin position="49"/>
        <end position="175"/>
    </location>
</feature>
<dbReference type="GO" id="GO:0016740">
    <property type="term" value="F:transferase activity"/>
    <property type="evidence" value="ECO:0007669"/>
    <property type="project" value="UniProtKB-KW"/>
</dbReference>
<dbReference type="SUPFAM" id="SSF141523">
    <property type="entry name" value="L,D-transpeptidase catalytic domain-like"/>
    <property type="match status" value="1"/>
</dbReference>
<dbReference type="PANTHER" id="PTHR30582">
    <property type="entry name" value="L,D-TRANSPEPTIDASE"/>
    <property type="match status" value="1"/>
</dbReference>
<evidence type="ECO:0000256" key="8">
    <source>
        <dbReference type="ARBA" id="ARBA00060592"/>
    </source>
</evidence>
<evidence type="ECO:0000313" key="12">
    <source>
        <dbReference type="Proteomes" id="UP000300879"/>
    </source>
</evidence>
<name>A0A4P8XKZ3_9BACL</name>
<evidence type="ECO:0000256" key="7">
    <source>
        <dbReference type="ARBA" id="ARBA00023316"/>
    </source>
</evidence>
<evidence type="ECO:0000256" key="5">
    <source>
        <dbReference type="ARBA" id="ARBA00022960"/>
    </source>
</evidence>
<feature type="active site" description="Nucleophile" evidence="9">
    <location>
        <position position="151"/>
    </location>
</feature>
<evidence type="ECO:0000256" key="4">
    <source>
        <dbReference type="ARBA" id="ARBA00022801"/>
    </source>
</evidence>
<sequence length="175" mass="19217">MLRLWYYSLIWALLLAAGVPGVSSGFAAAEAAEASAAPKLSSTYALHEQFILIEKSTNTLTYFEKGKAVKSFKVATGKKPSFTPEGLFLIHEKVKNRPYYKEKIKGGAPDNPLGARWLGLNVKINGKLSYAYAIHGTNSPSSIGTYSSAGCIRMHNEDVIWLYDTVKMNTPVLIR</sequence>
<dbReference type="GO" id="GO:0071555">
    <property type="term" value="P:cell wall organization"/>
    <property type="evidence" value="ECO:0007669"/>
    <property type="project" value="UniProtKB-UniRule"/>
</dbReference>
<comment type="pathway">
    <text evidence="8">Glycan biosynthesis.</text>
</comment>
<accession>A0A4P8XKZ3</accession>
<keyword evidence="12" id="KW-1185">Reference proteome</keyword>
<evidence type="ECO:0000256" key="1">
    <source>
        <dbReference type="ARBA" id="ARBA00004752"/>
    </source>
</evidence>
<dbReference type="FunFam" id="2.40.440.10:FF:000003">
    <property type="entry name" value="L,D-transpeptidase YciB"/>
    <property type="match status" value="1"/>
</dbReference>
<keyword evidence="7 9" id="KW-0961">Cell wall biogenesis/degradation</keyword>
<dbReference type="PANTHER" id="PTHR30582:SF4">
    <property type="entry name" value="L,D-TRANSPEPTIDASE YQJB-RELATED"/>
    <property type="match status" value="1"/>
</dbReference>
<evidence type="ECO:0000256" key="3">
    <source>
        <dbReference type="ARBA" id="ARBA00022679"/>
    </source>
</evidence>
<dbReference type="GO" id="GO:0018104">
    <property type="term" value="P:peptidoglycan-protein cross-linking"/>
    <property type="evidence" value="ECO:0007669"/>
    <property type="project" value="TreeGrafter"/>
</dbReference>
<dbReference type="Gene3D" id="2.40.440.10">
    <property type="entry name" value="L,D-transpeptidase catalytic domain-like"/>
    <property type="match status" value="1"/>
</dbReference>
<dbReference type="GO" id="GO:0071972">
    <property type="term" value="F:peptidoglycan L,D-transpeptidase activity"/>
    <property type="evidence" value="ECO:0007669"/>
    <property type="project" value="TreeGrafter"/>
</dbReference>
<comment type="similarity">
    <text evidence="2">Belongs to the YkuD family.</text>
</comment>